<sequence length="103" mass="11962">MASQPTNGDNPIFDESFEFQINLPELAMVRFVVLDDDFIGDEFIGQYTIPLECLQPGYRHVPLQSLTGEDLPHAKFRLYVRYGEERMKLGKRVIRNERGKKSK</sequence>
<dbReference type="Ensembl" id="ENSPLAT00000026445.1">
    <property type="protein sequence ID" value="ENSPLAP00000017257.1"/>
    <property type="gene ID" value="ENSPLAG00000021626.1"/>
</dbReference>
<dbReference type="GO" id="GO:0004435">
    <property type="term" value="F:phosphatidylinositol-4,5-bisphosphate phospholipase C activity"/>
    <property type="evidence" value="ECO:0007669"/>
    <property type="project" value="TreeGrafter"/>
</dbReference>
<dbReference type="GO" id="GO:0051209">
    <property type="term" value="P:release of sequestered calcium ion into cytosol"/>
    <property type="evidence" value="ECO:0007669"/>
    <property type="project" value="TreeGrafter"/>
</dbReference>
<dbReference type="Proteomes" id="UP000261500">
    <property type="component" value="Unplaced"/>
</dbReference>
<dbReference type="GO" id="GO:0048015">
    <property type="term" value="P:phosphatidylinositol-mediated signaling"/>
    <property type="evidence" value="ECO:0007669"/>
    <property type="project" value="TreeGrafter"/>
</dbReference>
<dbReference type="PANTHER" id="PTHR10336:SF84">
    <property type="entry name" value="INACTIVE PHOSPHOLIPASE C-LIKE PROTEIN 2"/>
    <property type="match status" value="1"/>
</dbReference>
<dbReference type="InterPro" id="IPR035892">
    <property type="entry name" value="C2_domain_sf"/>
</dbReference>
<dbReference type="GeneTree" id="ENSGT00940000155660"/>
<dbReference type="GO" id="GO:0046488">
    <property type="term" value="P:phosphatidylinositol metabolic process"/>
    <property type="evidence" value="ECO:0007669"/>
    <property type="project" value="TreeGrafter"/>
</dbReference>
<evidence type="ECO:0000313" key="3">
    <source>
        <dbReference type="Proteomes" id="UP000261500"/>
    </source>
</evidence>
<dbReference type="PANTHER" id="PTHR10336">
    <property type="entry name" value="PHOSPHOINOSITIDE-SPECIFIC PHOSPHOLIPASE C FAMILY PROTEIN"/>
    <property type="match status" value="1"/>
</dbReference>
<feature type="domain" description="C2" evidence="1">
    <location>
        <begin position="1"/>
        <end position="65"/>
    </location>
</feature>
<evidence type="ECO:0000313" key="2">
    <source>
        <dbReference type="Ensembl" id="ENSPLAP00000017257.1"/>
    </source>
</evidence>
<dbReference type="InterPro" id="IPR001192">
    <property type="entry name" value="PI-PLC_fam"/>
</dbReference>
<dbReference type="Gene3D" id="2.60.40.150">
    <property type="entry name" value="C2 domain"/>
    <property type="match status" value="1"/>
</dbReference>
<dbReference type="GO" id="GO:0007214">
    <property type="term" value="P:gamma-aminobutyric acid signaling pathway"/>
    <property type="evidence" value="ECO:0007669"/>
    <property type="project" value="TreeGrafter"/>
</dbReference>
<name>A0A3B3UX43_9TELE</name>
<dbReference type="SUPFAM" id="SSF49562">
    <property type="entry name" value="C2 domain (Calcium/lipid-binding domain, CaLB)"/>
    <property type="match status" value="1"/>
</dbReference>
<evidence type="ECO:0000259" key="1">
    <source>
        <dbReference type="PROSITE" id="PS50004"/>
    </source>
</evidence>
<dbReference type="AlphaFoldDB" id="A0A3B3UX43"/>
<reference evidence="2" key="2">
    <citation type="submission" date="2025-09" db="UniProtKB">
        <authorList>
            <consortium name="Ensembl"/>
        </authorList>
    </citation>
    <scope>IDENTIFICATION</scope>
</reference>
<dbReference type="PROSITE" id="PS50004">
    <property type="entry name" value="C2"/>
    <property type="match status" value="1"/>
</dbReference>
<keyword evidence="3" id="KW-1185">Reference proteome</keyword>
<reference evidence="2" key="1">
    <citation type="submission" date="2025-08" db="UniProtKB">
        <authorList>
            <consortium name="Ensembl"/>
        </authorList>
    </citation>
    <scope>IDENTIFICATION</scope>
</reference>
<dbReference type="InterPro" id="IPR000008">
    <property type="entry name" value="C2_dom"/>
</dbReference>
<protein>
    <submittedName>
        <fullName evidence="2">Phospholipase C like 2</fullName>
    </submittedName>
</protein>
<dbReference type="CDD" id="cd00275">
    <property type="entry name" value="C2_PLC_like"/>
    <property type="match status" value="1"/>
</dbReference>
<dbReference type="Pfam" id="PF00168">
    <property type="entry name" value="C2"/>
    <property type="match status" value="1"/>
</dbReference>
<dbReference type="GO" id="GO:0032228">
    <property type="term" value="P:regulation of synaptic transmission, GABAergic"/>
    <property type="evidence" value="ECO:0007669"/>
    <property type="project" value="TreeGrafter"/>
</dbReference>
<accession>A0A3B3UX43</accession>
<organism evidence="2 3">
    <name type="scientific">Poecilia latipinna</name>
    <name type="common">sailfin molly</name>
    <dbReference type="NCBI Taxonomy" id="48699"/>
    <lineage>
        <taxon>Eukaryota</taxon>
        <taxon>Metazoa</taxon>
        <taxon>Chordata</taxon>
        <taxon>Craniata</taxon>
        <taxon>Vertebrata</taxon>
        <taxon>Euteleostomi</taxon>
        <taxon>Actinopterygii</taxon>
        <taxon>Neopterygii</taxon>
        <taxon>Teleostei</taxon>
        <taxon>Neoteleostei</taxon>
        <taxon>Acanthomorphata</taxon>
        <taxon>Ovalentaria</taxon>
        <taxon>Atherinomorphae</taxon>
        <taxon>Cyprinodontiformes</taxon>
        <taxon>Poeciliidae</taxon>
        <taxon>Poeciliinae</taxon>
        <taxon>Poecilia</taxon>
    </lineage>
</organism>
<proteinExistence type="predicted"/>